<dbReference type="RefSeq" id="WP_202007273.1">
    <property type="nucleotide sequence ID" value="NZ_JAERRB010000001.1"/>
</dbReference>
<evidence type="ECO:0000313" key="2">
    <source>
        <dbReference type="Proteomes" id="UP000613030"/>
    </source>
</evidence>
<evidence type="ECO:0000313" key="1">
    <source>
        <dbReference type="EMBL" id="MBL0740189.1"/>
    </source>
</evidence>
<proteinExistence type="predicted"/>
<name>A0ABS1KL47_9BACT</name>
<gene>
    <name evidence="1" type="ORF">JI741_03110</name>
</gene>
<dbReference type="Proteomes" id="UP000613030">
    <property type="component" value="Unassembled WGS sequence"/>
</dbReference>
<comment type="caution">
    <text evidence="1">The sequence shown here is derived from an EMBL/GenBank/DDBJ whole genome shotgun (WGS) entry which is preliminary data.</text>
</comment>
<evidence type="ECO:0008006" key="3">
    <source>
        <dbReference type="Google" id="ProtNLM"/>
    </source>
</evidence>
<organism evidence="1 2">
    <name type="scientific">Chryseolinea lacunae</name>
    <dbReference type="NCBI Taxonomy" id="2801331"/>
    <lineage>
        <taxon>Bacteria</taxon>
        <taxon>Pseudomonadati</taxon>
        <taxon>Bacteroidota</taxon>
        <taxon>Cytophagia</taxon>
        <taxon>Cytophagales</taxon>
        <taxon>Fulvivirgaceae</taxon>
        <taxon>Chryseolinea</taxon>
    </lineage>
</organism>
<dbReference type="EMBL" id="JAERRB010000001">
    <property type="protein sequence ID" value="MBL0740189.1"/>
    <property type="molecule type" value="Genomic_DNA"/>
</dbReference>
<sequence length="148" mass="16785">MDTSIHHPKPESRAKTIVKPAPAIARPAIDPEVLLSISPNMLEDSYVYVHCYFENHYSDALVRIWKTTFLVDHTSGARAGLLHAENITIAPMWTAIPDHHIHSFLLIFSGLPKSCKVFDLIEEIPQPGGFHVKNIQRNQQDVYHIDLQ</sequence>
<keyword evidence="2" id="KW-1185">Reference proteome</keyword>
<protein>
    <recommendedName>
        <fullName evidence="3">DUF4283 domain-containing protein</fullName>
    </recommendedName>
</protein>
<accession>A0ABS1KL47</accession>
<reference evidence="1 2" key="1">
    <citation type="submission" date="2021-01" db="EMBL/GenBank/DDBJ databases">
        <title>Chryseolinea sp. Jin1 Genome sequencing and assembly.</title>
        <authorList>
            <person name="Kim I."/>
        </authorList>
    </citation>
    <scope>NUCLEOTIDE SEQUENCE [LARGE SCALE GENOMIC DNA]</scope>
    <source>
        <strain evidence="1 2">Jin1</strain>
    </source>
</reference>